<proteinExistence type="predicted"/>
<organism evidence="1 2">
    <name type="scientific">Portunus trituberculatus</name>
    <name type="common">Swimming crab</name>
    <name type="synonym">Neptunus trituberculatus</name>
    <dbReference type="NCBI Taxonomy" id="210409"/>
    <lineage>
        <taxon>Eukaryota</taxon>
        <taxon>Metazoa</taxon>
        <taxon>Ecdysozoa</taxon>
        <taxon>Arthropoda</taxon>
        <taxon>Crustacea</taxon>
        <taxon>Multicrustacea</taxon>
        <taxon>Malacostraca</taxon>
        <taxon>Eumalacostraca</taxon>
        <taxon>Eucarida</taxon>
        <taxon>Decapoda</taxon>
        <taxon>Pleocyemata</taxon>
        <taxon>Brachyura</taxon>
        <taxon>Eubrachyura</taxon>
        <taxon>Portunoidea</taxon>
        <taxon>Portunidae</taxon>
        <taxon>Portuninae</taxon>
        <taxon>Portunus</taxon>
    </lineage>
</organism>
<dbReference type="EMBL" id="VSRR010152288">
    <property type="protein sequence ID" value="MPD06645.1"/>
    <property type="molecule type" value="Genomic_DNA"/>
</dbReference>
<evidence type="ECO:0000313" key="2">
    <source>
        <dbReference type="Proteomes" id="UP000324222"/>
    </source>
</evidence>
<name>A0A5B7KP95_PORTR</name>
<accession>A0A5B7KP95</accession>
<dbReference type="AlphaFoldDB" id="A0A5B7KP95"/>
<protein>
    <submittedName>
        <fullName evidence="1">Uncharacterized protein</fullName>
    </submittedName>
</protein>
<comment type="caution">
    <text evidence="1">The sequence shown here is derived from an EMBL/GenBank/DDBJ whole genome shotgun (WGS) entry which is preliminary data.</text>
</comment>
<evidence type="ECO:0000313" key="1">
    <source>
        <dbReference type="EMBL" id="MPD06645.1"/>
    </source>
</evidence>
<keyword evidence="2" id="KW-1185">Reference proteome</keyword>
<reference evidence="1 2" key="1">
    <citation type="submission" date="2019-05" db="EMBL/GenBank/DDBJ databases">
        <title>Another draft genome of Portunus trituberculatus and its Hox gene families provides insights of decapod evolution.</title>
        <authorList>
            <person name="Jeong J.-H."/>
            <person name="Song I."/>
            <person name="Kim S."/>
            <person name="Choi T."/>
            <person name="Kim D."/>
            <person name="Ryu S."/>
            <person name="Kim W."/>
        </authorList>
    </citation>
    <scope>NUCLEOTIDE SEQUENCE [LARGE SCALE GENOMIC DNA]</scope>
    <source>
        <tissue evidence="1">Muscle</tissue>
    </source>
</reference>
<dbReference type="Proteomes" id="UP000324222">
    <property type="component" value="Unassembled WGS sequence"/>
</dbReference>
<gene>
    <name evidence="1" type="ORF">E2C01_102468</name>
</gene>
<sequence length="31" mass="3796">MSFCPSIFLCQQHQVFFVCLFNAIDYLVRYY</sequence>